<keyword evidence="4 7" id="KW-0812">Transmembrane</keyword>
<feature type="transmembrane region" description="Helical" evidence="7">
    <location>
        <begin position="9"/>
        <end position="30"/>
    </location>
</feature>
<keyword evidence="3" id="KW-1003">Cell membrane</keyword>
<dbReference type="Gene3D" id="1.20.1250.20">
    <property type="entry name" value="MFS general substrate transporter like domains"/>
    <property type="match status" value="2"/>
</dbReference>
<evidence type="ECO:0000259" key="8">
    <source>
        <dbReference type="PROSITE" id="PS50850"/>
    </source>
</evidence>
<dbReference type="InterPro" id="IPR036259">
    <property type="entry name" value="MFS_trans_sf"/>
</dbReference>
<evidence type="ECO:0000256" key="6">
    <source>
        <dbReference type="ARBA" id="ARBA00023136"/>
    </source>
</evidence>
<feature type="transmembrane region" description="Helical" evidence="7">
    <location>
        <begin position="173"/>
        <end position="194"/>
    </location>
</feature>
<evidence type="ECO:0000256" key="1">
    <source>
        <dbReference type="ARBA" id="ARBA00004651"/>
    </source>
</evidence>
<organism evidence="9 10">
    <name type="scientific">Eisenbergiella massiliensis</name>
    <dbReference type="NCBI Taxonomy" id="1720294"/>
    <lineage>
        <taxon>Bacteria</taxon>
        <taxon>Bacillati</taxon>
        <taxon>Bacillota</taxon>
        <taxon>Clostridia</taxon>
        <taxon>Lachnospirales</taxon>
        <taxon>Lachnospiraceae</taxon>
        <taxon>Eisenbergiella</taxon>
    </lineage>
</organism>
<evidence type="ECO:0000313" key="9">
    <source>
        <dbReference type="EMBL" id="RGE55613.1"/>
    </source>
</evidence>
<proteinExistence type="predicted"/>
<evidence type="ECO:0000256" key="5">
    <source>
        <dbReference type="ARBA" id="ARBA00022989"/>
    </source>
</evidence>
<dbReference type="AlphaFoldDB" id="A0A3E3HUV5"/>
<dbReference type="InterPro" id="IPR011701">
    <property type="entry name" value="MFS"/>
</dbReference>
<accession>A0A3E3HUV5</accession>
<gene>
    <name evidence="9" type="ORF">DXC51_28635</name>
</gene>
<feature type="transmembrane region" description="Helical" evidence="7">
    <location>
        <begin position="317"/>
        <end position="337"/>
    </location>
</feature>
<dbReference type="GO" id="GO:0005886">
    <property type="term" value="C:plasma membrane"/>
    <property type="evidence" value="ECO:0007669"/>
    <property type="project" value="UniProtKB-SubCell"/>
</dbReference>
<dbReference type="PANTHER" id="PTHR23517:SF2">
    <property type="entry name" value="MULTIDRUG RESISTANCE PROTEIN MDTH"/>
    <property type="match status" value="1"/>
</dbReference>
<feature type="transmembrane region" description="Helical" evidence="7">
    <location>
        <begin position="42"/>
        <end position="64"/>
    </location>
</feature>
<feature type="transmembrane region" description="Helical" evidence="7">
    <location>
        <begin position="103"/>
        <end position="123"/>
    </location>
</feature>
<dbReference type="RefSeq" id="WP_083493051.1">
    <property type="nucleotide sequence ID" value="NZ_CANNOQ010000030.1"/>
</dbReference>
<evidence type="ECO:0000256" key="3">
    <source>
        <dbReference type="ARBA" id="ARBA00022475"/>
    </source>
</evidence>
<dbReference type="Proteomes" id="UP000260812">
    <property type="component" value="Unassembled WGS sequence"/>
</dbReference>
<dbReference type="PANTHER" id="PTHR23517">
    <property type="entry name" value="RESISTANCE PROTEIN MDTM, PUTATIVE-RELATED-RELATED"/>
    <property type="match status" value="1"/>
</dbReference>
<dbReference type="PROSITE" id="PS50850">
    <property type="entry name" value="MFS"/>
    <property type="match status" value="1"/>
</dbReference>
<dbReference type="GeneID" id="97990714"/>
<dbReference type="Pfam" id="PF07690">
    <property type="entry name" value="MFS_1"/>
    <property type="match status" value="1"/>
</dbReference>
<feature type="transmembrane region" description="Helical" evidence="7">
    <location>
        <begin position="76"/>
        <end position="97"/>
    </location>
</feature>
<dbReference type="EMBL" id="QVLV01000042">
    <property type="protein sequence ID" value="RGE55613.1"/>
    <property type="molecule type" value="Genomic_DNA"/>
</dbReference>
<reference evidence="9" key="1">
    <citation type="submission" date="2018-08" db="EMBL/GenBank/DDBJ databases">
        <title>A genome reference for cultivated species of the human gut microbiota.</title>
        <authorList>
            <person name="Zou Y."/>
            <person name="Xue W."/>
            <person name="Luo G."/>
        </authorList>
    </citation>
    <scope>NUCLEOTIDE SEQUENCE [LARGE SCALE GENOMIC DNA]</scope>
    <source>
        <strain evidence="9">TF05-5AC</strain>
    </source>
</reference>
<feature type="transmembrane region" description="Helical" evidence="7">
    <location>
        <begin position="396"/>
        <end position="415"/>
    </location>
</feature>
<evidence type="ECO:0000256" key="2">
    <source>
        <dbReference type="ARBA" id="ARBA00022448"/>
    </source>
</evidence>
<sequence>MGKISRKNWILIWILGMTGQICWNIENSWFNTFVYDKIAPEPAIVSWMVGVSAAVSTFCTFLVGTWGDRKGKRKPFICIGYILWGIFTFIFGATEMIPKNPLFIAAACVVLADAVMSFFGSVGNDGGFGPWTTDISNEHNRGKLGGALAVMPVFATIFGAVVSGLIIDQIDFFAFFGLMGGLVAVVGVMALFTLEDSPTLHPKRDEKGFWHQFLTVFNWETVRGNKELFWVFLVMTVYFIGFNVYFPYITIYFVNYLGYDYGMTGIIQGVGLLAAAVMTIPAARFIDKGKAPQVIFTALLCNTAGLILVSLSQNLIILLAGVFGAGIGYILVLQSLTAWMKNLYPEEQRGQFEGIKQIFFVCIPMITGPAIATQVINRMGVEMEVSGTMGMVPAPSLFLVSALLTLFTLIPLAAAGRLQKVRQRG</sequence>
<dbReference type="InterPro" id="IPR020846">
    <property type="entry name" value="MFS_dom"/>
</dbReference>
<dbReference type="GO" id="GO:0022857">
    <property type="term" value="F:transmembrane transporter activity"/>
    <property type="evidence" value="ECO:0007669"/>
    <property type="project" value="InterPro"/>
</dbReference>
<keyword evidence="6 7" id="KW-0472">Membrane</keyword>
<comment type="subcellular location">
    <subcellularLocation>
        <location evidence="1">Cell membrane</location>
        <topology evidence="1">Multi-pass membrane protein</topology>
    </subcellularLocation>
</comment>
<feature type="domain" description="Major facilitator superfamily (MFS) profile" evidence="8">
    <location>
        <begin position="1"/>
        <end position="419"/>
    </location>
</feature>
<evidence type="ECO:0000256" key="7">
    <source>
        <dbReference type="SAM" id="Phobius"/>
    </source>
</evidence>
<feature type="transmembrane region" description="Helical" evidence="7">
    <location>
        <begin position="228"/>
        <end position="249"/>
    </location>
</feature>
<feature type="transmembrane region" description="Helical" evidence="7">
    <location>
        <begin position="358"/>
        <end position="376"/>
    </location>
</feature>
<keyword evidence="10" id="KW-1185">Reference proteome</keyword>
<feature type="transmembrane region" description="Helical" evidence="7">
    <location>
        <begin position="294"/>
        <end position="311"/>
    </location>
</feature>
<feature type="transmembrane region" description="Helical" evidence="7">
    <location>
        <begin position="144"/>
        <end position="167"/>
    </location>
</feature>
<feature type="transmembrane region" description="Helical" evidence="7">
    <location>
        <begin position="261"/>
        <end position="282"/>
    </location>
</feature>
<dbReference type="InterPro" id="IPR050171">
    <property type="entry name" value="MFS_Transporters"/>
</dbReference>
<comment type="caution">
    <text evidence="9">The sequence shown here is derived from an EMBL/GenBank/DDBJ whole genome shotgun (WGS) entry which is preliminary data.</text>
</comment>
<evidence type="ECO:0000313" key="10">
    <source>
        <dbReference type="Proteomes" id="UP000260812"/>
    </source>
</evidence>
<protein>
    <submittedName>
        <fullName evidence="9">MFS transporter</fullName>
    </submittedName>
</protein>
<keyword evidence="2" id="KW-0813">Transport</keyword>
<evidence type="ECO:0000256" key="4">
    <source>
        <dbReference type="ARBA" id="ARBA00022692"/>
    </source>
</evidence>
<name>A0A3E3HUV5_9FIRM</name>
<keyword evidence="5 7" id="KW-1133">Transmembrane helix</keyword>
<dbReference type="SUPFAM" id="SSF103473">
    <property type="entry name" value="MFS general substrate transporter"/>
    <property type="match status" value="1"/>
</dbReference>